<gene>
    <name evidence="2" type="ORF">J2793_003859</name>
</gene>
<dbReference type="AlphaFoldDB" id="A0AB73IEE6"/>
<evidence type="ECO:0000256" key="1">
    <source>
        <dbReference type="SAM" id="MobiDB-lite"/>
    </source>
</evidence>
<dbReference type="EMBL" id="JAURTK010000004">
    <property type="protein sequence ID" value="MDP9648413.1"/>
    <property type="molecule type" value="Genomic_DNA"/>
</dbReference>
<feature type="region of interest" description="Disordered" evidence="1">
    <location>
        <begin position="71"/>
        <end position="109"/>
    </location>
</feature>
<dbReference type="RefSeq" id="WP_392394264.1">
    <property type="nucleotide sequence ID" value="NZ_JAURTK010000004.1"/>
</dbReference>
<proteinExistence type="predicted"/>
<sequence length="109" mass="11765">MPEQQQNQTTNLFAIIRTRTRRGRYASRVLTSAEYKGKAFARVVDIDAYDDGGQTTGIDGAAYAATWKGKPPAQIGSRQSNGETTHLPFNPGYVPPAAEPADARGDTHA</sequence>
<evidence type="ECO:0000313" key="2">
    <source>
        <dbReference type="EMBL" id="MDP9648413.1"/>
    </source>
</evidence>
<reference evidence="2" key="1">
    <citation type="submission" date="2023-07" db="EMBL/GenBank/DDBJ databases">
        <title>Sorghum-associated microbial communities from plants grown in Nebraska, USA.</title>
        <authorList>
            <person name="Schachtman D."/>
        </authorList>
    </citation>
    <scope>NUCLEOTIDE SEQUENCE</scope>
    <source>
        <strain evidence="2">DS1061</strain>
    </source>
</reference>
<evidence type="ECO:0000313" key="3">
    <source>
        <dbReference type="Proteomes" id="UP001229486"/>
    </source>
</evidence>
<dbReference type="Proteomes" id="UP001229486">
    <property type="component" value="Unassembled WGS sequence"/>
</dbReference>
<protein>
    <submittedName>
        <fullName evidence="2">Uncharacterized protein</fullName>
    </submittedName>
</protein>
<accession>A0AB73IEE6</accession>
<name>A0AB73IEE6_9BURK</name>
<comment type="caution">
    <text evidence="2">The sequence shown here is derived from an EMBL/GenBank/DDBJ whole genome shotgun (WGS) entry which is preliminary data.</text>
</comment>
<organism evidence="2 3">
    <name type="scientific">Paraburkholderia caledonica</name>
    <dbReference type="NCBI Taxonomy" id="134536"/>
    <lineage>
        <taxon>Bacteria</taxon>
        <taxon>Pseudomonadati</taxon>
        <taxon>Pseudomonadota</taxon>
        <taxon>Betaproteobacteria</taxon>
        <taxon>Burkholderiales</taxon>
        <taxon>Burkholderiaceae</taxon>
        <taxon>Paraburkholderia</taxon>
    </lineage>
</organism>